<dbReference type="InterPro" id="IPR011993">
    <property type="entry name" value="PH-like_dom_sf"/>
</dbReference>
<dbReference type="SUPFAM" id="SSF50729">
    <property type="entry name" value="PH domain-like"/>
    <property type="match status" value="1"/>
</dbReference>
<dbReference type="RefSeq" id="XP_060338469.1">
    <property type="nucleotide sequence ID" value="XM_060479278.1"/>
</dbReference>
<dbReference type="PANTHER" id="PTHR45818">
    <property type="entry name" value="PROTEIN VAV"/>
    <property type="match status" value="1"/>
</dbReference>
<feature type="region of interest" description="Disordered" evidence="1">
    <location>
        <begin position="1060"/>
        <end position="1122"/>
    </location>
</feature>
<keyword evidence="4" id="KW-1185">Reference proteome</keyword>
<dbReference type="Pfam" id="PF00621">
    <property type="entry name" value="RhoGEF"/>
    <property type="match status" value="2"/>
</dbReference>
<feature type="region of interest" description="Disordered" evidence="1">
    <location>
        <begin position="161"/>
        <end position="275"/>
    </location>
</feature>
<dbReference type="GeneID" id="85362826"/>
<dbReference type="EMBL" id="JAUEPS010000002">
    <property type="protein sequence ID" value="KAK0468194.1"/>
    <property type="molecule type" value="Genomic_DNA"/>
</dbReference>
<organism evidence="3 4">
    <name type="scientific">Armillaria tabescens</name>
    <name type="common">Ringless honey mushroom</name>
    <name type="synonym">Agaricus tabescens</name>
    <dbReference type="NCBI Taxonomy" id="1929756"/>
    <lineage>
        <taxon>Eukaryota</taxon>
        <taxon>Fungi</taxon>
        <taxon>Dikarya</taxon>
        <taxon>Basidiomycota</taxon>
        <taxon>Agaricomycotina</taxon>
        <taxon>Agaricomycetes</taxon>
        <taxon>Agaricomycetidae</taxon>
        <taxon>Agaricales</taxon>
        <taxon>Marasmiineae</taxon>
        <taxon>Physalacriaceae</taxon>
        <taxon>Desarmillaria</taxon>
    </lineage>
</organism>
<dbReference type="PANTHER" id="PTHR45818:SF3">
    <property type="entry name" value="PROTEIN VAV"/>
    <property type="match status" value="1"/>
</dbReference>
<dbReference type="InterPro" id="IPR000219">
    <property type="entry name" value="DH_dom"/>
</dbReference>
<feature type="compositionally biased region" description="Polar residues" evidence="1">
    <location>
        <begin position="192"/>
        <end position="204"/>
    </location>
</feature>
<dbReference type="GO" id="GO:0005737">
    <property type="term" value="C:cytoplasm"/>
    <property type="evidence" value="ECO:0007669"/>
    <property type="project" value="TreeGrafter"/>
</dbReference>
<evidence type="ECO:0000313" key="4">
    <source>
        <dbReference type="Proteomes" id="UP001175211"/>
    </source>
</evidence>
<proteinExistence type="predicted"/>
<name>A0AA39U0K6_ARMTA</name>
<evidence type="ECO:0000256" key="1">
    <source>
        <dbReference type="SAM" id="MobiDB-lite"/>
    </source>
</evidence>
<sequence>MEVISLAIDPPSTPRAHYQPQNSSIYDRRLLDSHRPHKHLSVTIRQDSDFDGLFDQETQSPVVLAKDRQSRRPTTCGFLPLPSISASPVCTPTTSISSRDLDNLSVDGFGSSSSGTDGYITAPPTPASLKLAFTPPTWISIPPTPPSKLFRRSVTCVTRRPAIPPSASFPVASQYGKGPKRCASVPSMSLHPRSSFTQQHTPRSTKADVTAVANSHTMAPRVTERGPSSRPVFDIAHEVSSDTEDNGVGEEAEVSNEETSPGTGSSDQGHASWQTEQWKDQVRKYHVLMELLSTEVRYLMDLRVLVSIYLRNLSTVTCRTPSSSAFGRTSSFTSTSRSSSNTHLHTPLSASSSNIPDLQSLQPLTSITAITVKDGKAQPRYLFTNGDIELLVRNAEEVLQFHENFVEEIRLALTPLGFPVESTEKLGTDLGVNNRGIDNLEACISFVSTKFATEASRFNSYEIFCAGHPEAIDIVRRVQQQYPSEWEVFEQRCSILIGDLVGTDTTTSPIDSDPVPLPSVETPLKRRRTSVSSLEGVRTLVSRSGTIREQVQDPRRDKKRLTFLDYLIMPVQRICRYPLLLDQLKPGKVLHALSPPQPVGRSDVNVIVESAAQAMRHVATKVDEARHRHDVALQSSLIVARMSRATSVPSSTQPSSVNVNSQCLTPTFLSSLGVCLLAGSLDVMHSRSHASVTSINAKYLGAFLYLGGYLILVKVVKGKVYEPRHWFRLTDFDVEDVTEDALLPCSFRLNCKGHRFELAAACQKEKDAWMSSIRESLSHSSSGWTNEPTSSLQFDGKGELVPSTLDGPYETIHALPTIQSIPDIGKNLDQPELTATLLDTLAQDPHPSKPYKAETTAPSRRSSTASVKAIFTPASEPDIIVIRRSSPSARLQVDHGLRDVISEPCLAARSHATSREEELFQTPNIARPGLPRNSSGLSMKSRLKKHESVRVRRRKSTIDRSEVSQPPSKKPSNSRAHSLTAKKRPKKLSITSTNSDGECIFFLPPSERSPSPFTQSPSTTTSFPHSALSSPTQEVFPVTASSDTDHRSCTARPTSLVSTFFRSRPSSPSSTISKSPANDNKPSSNSGLFKRWMKGPFHRRSRSAPEDIPPEPKPIKGSPTLPDLNLGAELRLTQSPIAVDMSI</sequence>
<feature type="compositionally biased region" description="Polar residues" evidence="1">
    <location>
        <begin position="341"/>
        <end position="354"/>
    </location>
</feature>
<dbReference type="PROSITE" id="PS50010">
    <property type="entry name" value="DH_2"/>
    <property type="match status" value="1"/>
</dbReference>
<feature type="region of interest" description="Disordered" evidence="1">
    <location>
        <begin position="320"/>
        <end position="354"/>
    </location>
</feature>
<feature type="compositionally biased region" description="Low complexity" evidence="1">
    <location>
        <begin position="1060"/>
        <end position="1075"/>
    </location>
</feature>
<feature type="compositionally biased region" description="Low complexity" evidence="1">
    <location>
        <begin position="1009"/>
        <end position="1026"/>
    </location>
</feature>
<feature type="domain" description="DH" evidence="2">
    <location>
        <begin position="283"/>
        <end position="625"/>
    </location>
</feature>
<dbReference type="Gene3D" id="1.20.900.10">
    <property type="entry name" value="Dbl homology (DH) domain"/>
    <property type="match status" value="1"/>
</dbReference>
<reference evidence="3" key="1">
    <citation type="submission" date="2023-06" db="EMBL/GenBank/DDBJ databases">
        <authorList>
            <consortium name="Lawrence Berkeley National Laboratory"/>
            <person name="Ahrendt S."/>
            <person name="Sahu N."/>
            <person name="Indic B."/>
            <person name="Wong-Bajracharya J."/>
            <person name="Merenyi Z."/>
            <person name="Ke H.-M."/>
            <person name="Monk M."/>
            <person name="Kocsube S."/>
            <person name="Drula E."/>
            <person name="Lipzen A."/>
            <person name="Balint B."/>
            <person name="Henrissat B."/>
            <person name="Andreopoulos B."/>
            <person name="Martin F.M."/>
            <person name="Harder C.B."/>
            <person name="Rigling D."/>
            <person name="Ford K.L."/>
            <person name="Foster G.D."/>
            <person name="Pangilinan J."/>
            <person name="Papanicolaou A."/>
            <person name="Barry K."/>
            <person name="LaButti K."/>
            <person name="Viragh M."/>
            <person name="Koriabine M."/>
            <person name="Yan M."/>
            <person name="Riley R."/>
            <person name="Champramary S."/>
            <person name="Plett K.L."/>
            <person name="Tsai I.J."/>
            <person name="Slot J."/>
            <person name="Sipos G."/>
            <person name="Plett J."/>
            <person name="Nagy L.G."/>
            <person name="Grigoriev I.V."/>
        </authorList>
    </citation>
    <scope>NUCLEOTIDE SEQUENCE</scope>
    <source>
        <strain evidence="3">CCBAS 213</strain>
    </source>
</reference>
<feature type="region of interest" description="Disordered" evidence="1">
    <location>
        <begin position="912"/>
        <end position="1035"/>
    </location>
</feature>
<gene>
    <name evidence="3" type="ORF">EV420DRAFT_1685881</name>
</gene>
<comment type="caution">
    <text evidence="3">The sequence shown here is derived from an EMBL/GenBank/DDBJ whole genome shotgun (WGS) entry which is preliminary data.</text>
</comment>
<feature type="region of interest" description="Disordered" evidence="1">
    <location>
        <begin position="841"/>
        <end position="869"/>
    </location>
</feature>
<feature type="compositionally biased region" description="Low complexity" evidence="1">
    <location>
        <begin position="322"/>
        <end position="340"/>
    </location>
</feature>
<evidence type="ECO:0000259" key="2">
    <source>
        <dbReference type="PROSITE" id="PS50010"/>
    </source>
</evidence>
<feature type="compositionally biased region" description="Basic and acidic residues" evidence="1">
    <location>
        <begin position="946"/>
        <end position="962"/>
    </location>
</feature>
<evidence type="ECO:0000313" key="3">
    <source>
        <dbReference type="EMBL" id="KAK0468194.1"/>
    </source>
</evidence>
<dbReference type="AlphaFoldDB" id="A0AA39U0K6"/>
<protein>
    <recommendedName>
        <fullName evidence="2">DH domain-containing protein</fullName>
    </recommendedName>
</protein>
<dbReference type="InterPro" id="IPR035899">
    <property type="entry name" value="DBL_dom_sf"/>
</dbReference>
<feature type="compositionally biased region" description="Polar residues" evidence="1">
    <location>
        <begin position="1076"/>
        <end position="1087"/>
    </location>
</feature>
<dbReference type="GO" id="GO:0005085">
    <property type="term" value="F:guanyl-nucleotide exchange factor activity"/>
    <property type="evidence" value="ECO:0007669"/>
    <property type="project" value="InterPro"/>
</dbReference>
<dbReference type="Proteomes" id="UP001175211">
    <property type="component" value="Unassembled WGS sequence"/>
</dbReference>
<feature type="compositionally biased region" description="Low complexity" evidence="1">
    <location>
        <begin position="855"/>
        <end position="866"/>
    </location>
</feature>
<accession>A0AA39U0K6</accession>
<dbReference type="SUPFAM" id="SSF48065">
    <property type="entry name" value="DBL homology domain (DH-domain)"/>
    <property type="match status" value="1"/>
</dbReference>
<feature type="compositionally biased region" description="Polar residues" evidence="1">
    <location>
        <begin position="963"/>
        <end position="977"/>
    </location>
</feature>
<feature type="compositionally biased region" description="Polar residues" evidence="1">
    <location>
        <begin position="257"/>
        <end position="275"/>
    </location>
</feature>
<dbReference type="Gene3D" id="2.30.29.30">
    <property type="entry name" value="Pleckstrin-homology domain (PH domain)/Phosphotyrosine-binding domain (PTB)"/>
    <property type="match status" value="1"/>
</dbReference>
<feature type="compositionally biased region" description="Basic residues" evidence="1">
    <location>
        <begin position="1091"/>
        <end position="1102"/>
    </location>
</feature>
<feature type="compositionally biased region" description="Acidic residues" evidence="1">
    <location>
        <begin position="241"/>
        <end position="256"/>
    </location>
</feature>